<sequence length="360" mass="38261">MLRTVGVEEEFLLVDPVSGLPRAVGQAVLASNGAKEAGEEVTEELHLEQIETGTKPCHGLNELGAQLRSARATAAGAALDVGVALAPLATSPLPVEPTVSPSRRYAEMARRFGLTTYEQLTCGCHVHVAIDSAEEGVAALDRIRPWLAPLQALSTNSPFWAGEDSGYAGYRAQVWQRWPSAGPYAPFGSAAGYQAFVDSLLATDTLLDEGMVYLDARLSRWHPTVEVRVADVCLDADDAVLVAALVRALVQTAVDAWKAGREPDPVRTEVLRLAAWRAGRSGVTGELLHPLSWRPAPAAEVLDALVGHVAQALEEAGDLLTVRGLLKAVLARGTGAQRQRSVLNRTGDLAAVVRDATTHP</sequence>
<evidence type="ECO:0000256" key="2">
    <source>
        <dbReference type="ARBA" id="ARBA00022741"/>
    </source>
</evidence>
<dbReference type="PANTHER" id="PTHR36510:SF1">
    <property type="entry name" value="GLUTAMATE--CYSTEINE LIGASE 2-RELATED"/>
    <property type="match status" value="1"/>
</dbReference>
<dbReference type="HAMAP" id="MF_01609">
    <property type="entry name" value="Glu_cys_ligase_2"/>
    <property type="match status" value="1"/>
</dbReference>
<dbReference type="GO" id="GO:0004357">
    <property type="term" value="F:glutamate-cysteine ligase activity"/>
    <property type="evidence" value="ECO:0007669"/>
    <property type="project" value="UniProtKB-EC"/>
</dbReference>
<dbReference type="NCBIfam" id="TIGR02050">
    <property type="entry name" value="gshA_cyan_rel"/>
    <property type="match status" value="1"/>
</dbReference>
<organism evidence="6 7">
    <name type="scientific">Pseudonocardia aurantiaca</name>
    <dbReference type="NCBI Taxonomy" id="75290"/>
    <lineage>
        <taxon>Bacteria</taxon>
        <taxon>Bacillati</taxon>
        <taxon>Actinomycetota</taxon>
        <taxon>Actinomycetes</taxon>
        <taxon>Pseudonocardiales</taxon>
        <taxon>Pseudonocardiaceae</taxon>
        <taxon>Pseudonocardia</taxon>
    </lineage>
</organism>
<dbReference type="InterPro" id="IPR050141">
    <property type="entry name" value="GCL_type2/YbdK_subfam"/>
</dbReference>
<dbReference type="SUPFAM" id="SSF55931">
    <property type="entry name" value="Glutamine synthetase/guanido kinase"/>
    <property type="match status" value="1"/>
</dbReference>
<evidence type="ECO:0000313" key="7">
    <source>
        <dbReference type="Proteomes" id="UP001597145"/>
    </source>
</evidence>
<dbReference type="NCBIfam" id="NF010041">
    <property type="entry name" value="PRK13517.1-1"/>
    <property type="match status" value="1"/>
</dbReference>
<comment type="catalytic activity">
    <reaction evidence="4 5">
        <text>L-cysteine + L-glutamate + ATP = gamma-L-glutamyl-L-cysteine + ADP + phosphate + H(+)</text>
        <dbReference type="Rhea" id="RHEA:13285"/>
        <dbReference type="ChEBI" id="CHEBI:15378"/>
        <dbReference type="ChEBI" id="CHEBI:29985"/>
        <dbReference type="ChEBI" id="CHEBI:30616"/>
        <dbReference type="ChEBI" id="CHEBI:35235"/>
        <dbReference type="ChEBI" id="CHEBI:43474"/>
        <dbReference type="ChEBI" id="CHEBI:58173"/>
        <dbReference type="ChEBI" id="CHEBI:456216"/>
        <dbReference type="EC" id="6.3.2.2"/>
    </reaction>
</comment>
<dbReference type="RefSeq" id="WP_343971643.1">
    <property type="nucleotide sequence ID" value="NZ_BAAAJG010000002.1"/>
</dbReference>
<evidence type="ECO:0000256" key="3">
    <source>
        <dbReference type="ARBA" id="ARBA00022840"/>
    </source>
</evidence>
<keyword evidence="3 5" id="KW-0067">ATP-binding</keyword>
<keyword evidence="2 5" id="KW-0547">Nucleotide-binding</keyword>
<dbReference type="Gene3D" id="3.30.590.20">
    <property type="match status" value="1"/>
</dbReference>
<reference evidence="7" key="1">
    <citation type="journal article" date="2019" name="Int. J. Syst. Evol. Microbiol.">
        <title>The Global Catalogue of Microorganisms (GCM) 10K type strain sequencing project: providing services to taxonomists for standard genome sequencing and annotation.</title>
        <authorList>
            <consortium name="The Broad Institute Genomics Platform"/>
            <consortium name="The Broad Institute Genome Sequencing Center for Infectious Disease"/>
            <person name="Wu L."/>
            <person name="Ma J."/>
        </authorList>
    </citation>
    <scope>NUCLEOTIDE SEQUENCE [LARGE SCALE GENOMIC DNA]</scope>
    <source>
        <strain evidence="7">JCM 12165</strain>
    </source>
</reference>
<gene>
    <name evidence="6" type="ORF">ACFSCY_16040</name>
</gene>
<dbReference type="InterPro" id="IPR006336">
    <property type="entry name" value="GCS2"/>
</dbReference>
<dbReference type="EC" id="6.3.2.2" evidence="5"/>
<evidence type="ECO:0000256" key="5">
    <source>
        <dbReference type="HAMAP-Rule" id="MF_01609"/>
    </source>
</evidence>
<evidence type="ECO:0000256" key="4">
    <source>
        <dbReference type="ARBA" id="ARBA00048819"/>
    </source>
</evidence>
<comment type="similarity">
    <text evidence="5">Belongs to the glutamate--cysteine ligase type 2 family. YbdK subfamily.</text>
</comment>
<comment type="caution">
    <text evidence="6">The sequence shown here is derived from an EMBL/GenBank/DDBJ whole genome shotgun (WGS) entry which is preliminary data.</text>
</comment>
<keyword evidence="7" id="KW-1185">Reference proteome</keyword>
<dbReference type="InterPro" id="IPR014746">
    <property type="entry name" value="Gln_synth/guanido_kin_cat_dom"/>
</dbReference>
<dbReference type="InterPro" id="IPR011793">
    <property type="entry name" value="YbdK"/>
</dbReference>
<name>A0ABW4FL58_9PSEU</name>
<evidence type="ECO:0000256" key="1">
    <source>
        <dbReference type="ARBA" id="ARBA00022598"/>
    </source>
</evidence>
<evidence type="ECO:0000313" key="6">
    <source>
        <dbReference type="EMBL" id="MFD1530953.1"/>
    </source>
</evidence>
<dbReference type="EMBL" id="JBHUCP010000009">
    <property type="protein sequence ID" value="MFD1530953.1"/>
    <property type="molecule type" value="Genomic_DNA"/>
</dbReference>
<protein>
    <recommendedName>
        <fullName evidence="5">Putative glutamate--cysteine ligase 2</fullName>
        <ecNumber evidence="5">6.3.2.2</ecNumber>
    </recommendedName>
    <alternativeName>
        <fullName evidence="5">Gamma-glutamylcysteine synthetase 2</fullName>
        <shortName evidence="5">GCS 2</shortName>
        <shortName evidence="5">Gamma-GCS 2</shortName>
    </alternativeName>
</protein>
<keyword evidence="1 5" id="KW-0436">Ligase</keyword>
<comment type="function">
    <text evidence="5">ATP-dependent carboxylate-amine ligase which exhibits weak glutamate--cysteine ligase activity.</text>
</comment>
<accession>A0ABW4FL58</accession>
<dbReference type="Pfam" id="PF04107">
    <property type="entry name" value="GCS2"/>
    <property type="match status" value="1"/>
</dbReference>
<dbReference type="PANTHER" id="PTHR36510">
    <property type="entry name" value="GLUTAMATE--CYSTEINE LIGASE 2-RELATED"/>
    <property type="match status" value="1"/>
</dbReference>
<dbReference type="Proteomes" id="UP001597145">
    <property type="component" value="Unassembled WGS sequence"/>
</dbReference>
<proteinExistence type="inferred from homology"/>